<dbReference type="EC" id="3.4.14.10" evidence="4"/>
<evidence type="ECO:0000256" key="3">
    <source>
        <dbReference type="ARBA" id="ARBA00004239"/>
    </source>
</evidence>
<dbReference type="InterPro" id="IPR030400">
    <property type="entry name" value="Sedolisin_dom"/>
</dbReference>
<evidence type="ECO:0000256" key="7">
    <source>
        <dbReference type="ARBA" id="ARBA00022801"/>
    </source>
</evidence>
<dbReference type="EMBL" id="QGMI01000868">
    <property type="protein sequence ID" value="TVY36143.1"/>
    <property type="molecule type" value="Genomic_DNA"/>
</dbReference>
<keyword evidence="15" id="KW-1185">Reference proteome</keyword>
<reference evidence="14 15" key="1">
    <citation type="submission" date="2018-05" db="EMBL/GenBank/DDBJ databases">
        <title>Genome sequencing and assembly of the regulated plant pathogen Lachnellula willkommii and related sister species for the development of diagnostic species identification markers.</title>
        <authorList>
            <person name="Giroux E."/>
            <person name="Bilodeau G."/>
        </authorList>
    </citation>
    <scope>NUCLEOTIDE SEQUENCE [LARGE SCALE GENOMIC DNA]</scope>
    <source>
        <strain evidence="14 15">CBS 160.35</strain>
    </source>
</reference>
<accession>A0A8H8RIJ2</accession>
<evidence type="ECO:0000256" key="1">
    <source>
        <dbReference type="ARBA" id="ARBA00001910"/>
    </source>
</evidence>
<sequence>MQLLQFVLFGVLAVEVAAVPFPSNHVLHERRLDAPKAWIKRDRVAESALFPVRIGMTQSNLDKGHDLLMDVSKHGSPKYGKHYSPQEVAEIFAPMQSSVDAVHDWLSSAGIAGEKISQSTNKQWMQFDASAFDLETLLNTKYHIYEHTETGKLTVACDEYHVPAYIQEHVDYITPGTKLVAPFKKTNEDPELRKRIFGVTSGQKLPPLLKDLGMTVEALLAVPELQACGTVVTPACIKALYQVPIGSKADPSNALGIFEDLGDVYSQEDLNLFFATFAQSIPQGTGPKLEAIDGATAPDAVLQAGAESDLDFQVSFPLIYPQGTVLFQTDDPVYEADYVYEGFLNNFLDALDGSYCSTVDPLDPPYPDPSNATGAYKGALQCGVYTPTNVISISYGGQEVDLPIAYQRRQCTEFMKLGMQGVSVVLASGDSGVAGPAGDGSSNGCLGTGKIFSPDFPANCPYITTVGSTTLPAGGNATDDAETSTTRFPSGGGFSNIYATPDYQQTAVSSYLTNSPPPYDSYSTTDNGAIGANGGIYNKGGRGYPDVSAVGDNIVIYNKGAPTLIGGTSASAPIFASILTLINEERLAAGKSTIGFVNPTLYAHPEAFHDITVGSNPGCNTTGFAAAKGWDPVSGLGTPIYPSLLEVFMSL</sequence>
<keyword evidence="7 11" id="KW-0378">Hydrolase</keyword>
<feature type="active site" description="Charge relay system" evidence="11">
    <location>
        <position position="307"/>
    </location>
</feature>
<dbReference type="CDD" id="cd04056">
    <property type="entry name" value="Peptidases_S53"/>
    <property type="match status" value="1"/>
</dbReference>
<feature type="active site" description="Charge relay system" evidence="11">
    <location>
        <position position="311"/>
    </location>
</feature>
<dbReference type="SUPFAM" id="SSF54897">
    <property type="entry name" value="Protease propeptides/inhibitors"/>
    <property type="match status" value="1"/>
</dbReference>
<dbReference type="Pfam" id="PF09286">
    <property type="entry name" value="Pro-kuma_activ"/>
    <property type="match status" value="1"/>
</dbReference>
<feature type="binding site" evidence="11">
    <location>
        <position position="629"/>
    </location>
    <ligand>
        <name>Ca(2+)</name>
        <dbReference type="ChEBI" id="CHEBI:29108"/>
    </ligand>
</feature>
<comment type="subcellular location">
    <subcellularLocation>
        <location evidence="3">Secreted</location>
        <location evidence="3">Extracellular space</location>
    </subcellularLocation>
</comment>
<feature type="chain" id="PRO_5034287806" description="tripeptidyl-peptidase II" evidence="12">
    <location>
        <begin position="19"/>
        <end position="651"/>
    </location>
</feature>
<dbReference type="PANTHER" id="PTHR14218">
    <property type="entry name" value="PROTEASE S8 TRIPEPTIDYL PEPTIDASE I CLN2"/>
    <property type="match status" value="1"/>
</dbReference>
<dbReference type="PROSITE" id="PS51695">
    <property type="entry name" value="SEDOLISIN"/>
    <property type="match status" value="1"/>
</dbReference>
<keyword evidence="8 11" id="KW-0720">Serine protease</keyword>
<dbReference type="InterPro" id="IPR036852">
    <property type="entry name" value="Peptidase_S8/S53_dom_sf"/>
</dbReference>
<dbReference type="OrthoDB" id="409122at2759"/>
<evidence type="ECO:0000256" key="9">
    <source>
        <dbReference type="ARBA" id="ARBA00022837"/>
    </source>
</evidence>
<evidence type="ECO:0000256" key="10">
    <source>
        <dbReference type="ARBA" id="ARBA00023145"/>
    </source>
</evidence>
<dbReference type="SMART" id="SM00944">
    <property type="entry name" value="Pro-kuma_activ"/>
    <property type="match status" value="1"/>
</dbReference>
<dbReference type="InterPro" id="IPR015366">
    <property type="entry name" value="S53_propep"/>
</dbReference>
<feature type="binding site" evidence="11">
    <location>
        <position position="631"/>
    </location>
    <ligand>
        <name>Ca(2+)</name>
        <dbReference type="ChEBI" id="CHEBI:29108"/>
    </ligand>
</feature>
<evidence type="ECO:0000256" key="11">
    <source>
        <dbReference type="PROSITE-ProRule" id="PRU01032"/>
    </source>
</evidence>
<dbReference type="InterPro" id="IPR000209">
    <property type="entry name" value="Peptidase_S8/S53_dom"/>
</dbReference>
<evidence type="ECO:0000313" key="14">
    <source>
        <dbReference type="EMBL" id="TVY36143.1"/>
    </source>
</evidence>
<keyword evidence="5 11" id="KW-0645">Protease</keyword>
<dbReference type="Gene3D" id="3.40.50.200">
    <property type="entry name" value="Peptidase S8/S53 domain"/>
    <property type="match status" value="1"/>
</dbReference>
<comment type="catalytic activity">
    <reaction evidence="1">
        <text>Release of an N-terminal tripeptide from a polypeptide.</text>
        <dbReference type="EC" id="3.4.14.10"/>
    </reaction>
</comment>
<keyword evidence="10" id="KW-0865">Zymogen</keyword>
<feature type="binding site" evidence="11">
    <location>
        <position position="611"/>
    </location>
    <ligand>
        <name>Ca(2+)</name>
        <dbReference type="ChEBI" id="CHEBI:29108"/>
    </ligand>
</feature>
<evidence type="ECO:0000313" key="15">
    <source>
        <dbReference type="Proteomes" id="UP000443090"/>
    </source>
</evidence>
<dbReference type="Proteomes" id="UP000443090">
    <property type="component" value="Unassembled WGS sequence"/>
</dbReference>
<protein>
    <recommendedName>
        <fullName evidence="4">tripeptidyl-peptidase II</fullName>
        <ecNumber evidence="4">3.4.14.10</ecNumber>
    </recommendedName>
</protein>
<evidence type="ECO:0000256" key="6">
    <source>
        <dbReference type="ARBA" id="ARBA00022723"/>
    </source>
</evidence>
<evidence type="ECO:0000256" key="8">
    <source>
        <dbReference type="ARBA" id="ARBA00022825"/>
    </source>
</evidence>
<name>A0A8H8RIJ2_9HELO</name>
<organism evidence="14 15">
    <name type="scientific">Lachnellula occidentalis</name>
    <dbReference type="NCBI Taxonomy" id="215460"/>
    <lineage>
        <taxon>Eukaryota</taxon>
        <taxon>Fungi</taxon>
        <taxon>Dikarya</taxon>
        <taxon>Ascomycota</taxon>
        <taxon>Pezizomycotina</taxon>
        <taxon>Leotiomycetes</taxon>
        <taxon>Helotiales</taxon>
        <taxon>Lachnaceae</taxon>
        <taxon>Lachnellula</taxon>
    </lineage>
</organism>
<dbReference type="SUPFAM" id="SSF52743">
    <property type="entry name" value="Subtilisin-like"/>
    <property type="match status" value="1"/>
</dbReference>
<dbReference type="CDD" id="cd11377">
    <property type="entry name" value="Pro-peptidase_S53"/>
    <property type="match status" value="1"/>
</dbReference>
<evidence type="ECO:0000256" key="4">
    <source>
        <dbReference type="ARBA" id="ARBA00012462"/>
    </source>
</evidence>
<comment type="cofactor">
    <cofactor evidence="11">
        <name>Ca(2+)</name>
        <dbReference type="ChEBI" id="CHEBI:29108"/>
    </cofactor>
    <text evidence="11">Binds 1 Ca(2+) ion per subunit.</text>
</comment>
<feature type="domain" description="Peptidase S53" evidence="13">
    <location>
        <begin position="231"/>
        <end position="651"/>
    </location>
</feature>
<gene>
    <name evidence="14" type="primary">sed1_2</name>
    <name evidence="14" type="ORF">LOCC1_G007496</name>
</gene>
<keyword evidence="9 11" id="KW-0106">Calcium</keyword>
<feature type="signal peptide" evidence="12">
    <location>
        <begin position="1"/>
        <end position="18"/>
    </location>
</feature>
<evidence type="ECO:0000256" key="2">
    <source>
        <dbReference type="ARBA" id="ARBA00002451"/>
    </source>
</evidence>
<evidence type="ECO:0000256" key="5">
    <source>
        <dbReference type="ARBA" id="ARBA00022670"/>
    </source>
</evidence>
<dbReference type="GO" id="GO:0008240">
    <property type="term" value="F:tripeptidyl-peptidase activity"/>
    <property type="evidence" value="ECO:0007669"/>
    <property type="project" value="TreeGrafter"/>
</dbReference>
<evidence type="ECO:0000259" key="13">
    <source>
        <dbReference type="PROSITE" id="PS51695"/>
    </source>
</evidence>
<keyword evidence="6 11" id="KW-0479">Metal-binding</keyword>
<evidence type="ECO:0000256" key="12">
    <source>
        <dbReference type="SAM" id="SignalP"/>
    </source>
</evidence>
<dbReference type="GO" id="GO:0006508">
    <property type="term" value="P:proteolysis"/>
    <property type="evidence" value="ECO:0007669"/>
    <property type="project" value="UniProtKB-KW"/>
</dbReference>
<dbReference type="GO" id="GO:0046872">
    <property type="term" value="F:metal ion binding"/>
    <property type="evidence" value="ECO:0007669"/>
    <property type="project" value="UniProtKB-UniRule"/>
</dbReference>
<proteinExistence type="predicted"/>
<feature type="binding site" evidence="11">
    <location>
        <position position="610"/>
    </location>
    <ligand>
        <name>Ca(2+)</name>
        <dbReference type="ChEBI" id="CHEBI:29108"/>
    </ligand>
</feature>
<dbReference type="PANTHER" id="PTHR14218:SF19">
    <property type="entry name" value="SERINE PROTEASE AORO, PUTATIVE (AFU_ORTHOLOGUE AFUA_6G10250)-RELATED"/>
    <property type="match status" value="1"/>
</dbReference>
<feature type="active site" description="Charge relay system" evidence="11">
    <location>
        <position position="569"/>
    </location>
</feature>
<dbReference type="GO" id="GO:0004252">
    <property type="term" value="F:serine-type endopeptidase activity"/>
    <property type="evidence" value="ECO:0007669"/>
    <property type="project" value="UniProtKB-UniRule"/>
</dbReference>
<dbReference type="InterPro" id="IPR050819">
    <property type="entry name" value="Tripeptidyl-peptidase_I"/>
</dbReference>
<comment type="caution">
    <text evidence="14">The sequence shown here is derived from an EMBL/GenBank/DDBJ whole genome shotgun (WGS) entry which is preliminary data.</text>
</comment>
<keyword evidence="12" id="KW-0732">Signal</keyword>
<dbReference type="AlphaFoldDB" id="A0A8H8RIJ2"/>
<dbReference type="GO" id="GO:0005576">
    <property type="term" value="C:extracellular region"/>
    <property type="evidence" value="ECO:0007669"/>
    <property type="project" value="UniProtKB-SubCell"/>
</dbReference>
<dbReference type="Pfam" id="PF00082">
    <property type="entry name" value="Peptidase_S8"/>
    <property type="match status" value="1"/>
</dbReference>
<comment type="function">
    <text evidence="2">Secreted tripeptidyl-peptidase which degrades proteins at acidic pHs and is involved in virulence.</text>
</comment>